<feature type="region of interest" description="Disordered" evidence="1">
    <location>
        <begin position="1"/>
        <end position="26"/>
    </location>
</feature>
<dbReference type="EMBL" id="LXQE01000159">
    <property type="protein sequence ID" value="RCJ33668.1"/>
    <property type="molecule type" value="Genomic_DNA"/>
</dbReference>
<name>A0A367RAW5_NOSPU</name>
<organism evidence="2 3">
    <name type="scientific">Nostoc punctiforme NIES-2108</name>
    <dbReference type="NCBI Taxonomy" id="1356359"/>
    <lineage>
        <taxon>Bacteria</taxon>
        <taxon>Bacillati</taxon>
        <taxon>Cyanobacteriota</taxon>
        <taxon>Cyanophyceae</taxon>
        <taxon>Nostocales</taxon>
        <taxon>Nostocaceae</taxon>
        <taxon>Nostoc</taxon>
    </lineage>
</organism>
<sequence>MGNGEQGAGGQGGIIEQVSPLSPSSLSTLSLSPCPMANDYFVFLILFNYEPQISKAFANLYYLI</sequence>
<protein>
    <submittedName>
        <fullName evidence="2">Uncharacterized protein</fullName>
    </submittedName>
</protein>
<accession>A0A367RAW5</accession>
<comment type="caution">
    <text evidence="2">The sequence shown here is derived from an EMBL/GenBank/DDBJ whole genome shotgun (WGS) entry which is preliminary data.</text>
</comment>
<evidence type="ECO:0000313" key="3">
    <source>
        <dbReference type="Proteomes" id="UP000252085"/>
    </source>
</evidence>
<feature type="compositionally biased region" description="Gly residues" evidence="1">
    <location>
        <begin position="1"/>
        <end position="13"/>
    </location>
</feature>
<gene>
    <name evidence="2" type="ORF">A6769_24860</name>
</gene>
<dbReference type="AlphaFoldDB" id="A0A367RAW5"/>
<feature type="compositionally biased region" description="Low complexity" evidence="1">
    <location>
        <begin position="14"/>
        <end position="26"/>
    </location>
</feature>
<evidence type="ECO:0000313" key="2">
    <source>
        <dbReference type="EMBL" id="RCJ33668.1"/>
    </source>
</evidence>
<dbReference type="Proteomes" id="UP000252085">
    <property type="component" value="Unassembled WGS sequence"/>
</dbReference>
<reference evidence="3" key="1">
    <citation type="submission" date="2016-04" db="EMBL/GenBank/DDBJ databases">
        <authorList>
            <person name="Tabuchi Yagui T.R."/>
        </authorList>
    </citation>
    <scope>NUCLEOTIDE SEQUENCE [LARGE SCALE GENOMIC DNA]</scope>
</reference>
<proteinExistence type="predicted"/>
<evidence type="ECO:0000256" key="1">
    <source>
        <dbReference type="SAM" id="MobiDB-lite"/>
    </source>
</evidence>